<reference evidence="1 2" key="1">
    <citation type="submission" date="2019-02" db="EMBL/GenBank/DDBJ databases">
        <title>Deep-cultivation of Planctomycetes and their phenomic and genomic characterization uncovers novel biology.</title>
        <authorList>
            <person name="Wiegand S."/>
            <person name="Jogler M."/>
            <person name="Boedeker C."/>
            <person name="Pinto D."/>
            <person name="Vollmers J."/>
            <person name="Rivas-Marin E."/>
            <person name="Kohn T."/>
            <person name="Peeters S.H."/>
            <person name="Heuer A."/>
            <person name="Rast P."/>
            <person name="Oberbeckmann S."/>
            <person name="Bunk B."/>
            <person name="Jeske O."/>
            <person name="Meyerdierks A."/>
            <person name="Storesund J.E."/>
            <person name="Kallscheuer N."/>
            <person name="Luecker S."/>
            <person name="Lage O.M."/>
            <person name="Pohl T."/>
            <person name="Merkel B.J."/>
            <person name="Hornburger P."/>
            <person name="Mueller R.-W."/>
            <person name="Bruemmer F."/>
            <person name="Labrenz M."/>
            <person name="Spormann A.M."/>
            <person name="Op Den Camp H."/>
            <person name="Overmann J."/>
            <person name="Amann R."/>
            <person name="Jetten M.S.M."/>
            <person name="Mascher T."/>
            <person name="Medema M.H."/>
            <person name="Devos D.P."/>
            <person name="Kaster A.-K."/>
            <person name="Ovreas L."/>
            <person name="Rohde M."/>
            <person name="Galperin M.Y."/>
            <person name="Jogler C."/>
        </authorList>
    </citation>
    <scope>NUCLEOTIDE SEQUENCE [LARGE SCALE GENOMIC DNA]</scope>
    <source>
        <strain evidence="1 2">Pla52o</strain>
    </source>
</reference>
<dbReference type="EMBL" id="SJPT01000003">
    <property type="protein sequence ID" value="TWU24229.1"/>
    <property type="molecule type" value="Genomic_DNA"/>
</dbReference>
<dbReference type="Proteomes" id="UP000316304">
    <property type="component" value="Unassembled WGS sequence"/>
</dbReference>
<protein>
    <submittedName>
        <fullName evidence="1">Uncharacterized protein</fullName>
    </submittedName>
</protein>
<organism evidence="1 2">
    <name type="scientific">Novipirellula galeiformis</name>
    <dbReference type="NCBI Taxonomy" id="2528004"/>
    <lineage>
        <taxon>Bacteria</taxon>
        <taxon>Pseudomonadati</taxon>
        <taxon>Planctomycetota</taxon>
        <taxon>Planctomycetia</taxon>
        <taxon>Pirellulales</taxon>
        <taxon>Pirellulaceae</taxon>
        <taxon>Novipirellula</taxon>
    </lineage>
</organism>
<accession>A0A5C6CN60</accession>
<evidence type="ECO:0000313" key="1">
    <source>
        <dbReference type="EMBL" id="TWU24229.1"/>
    </source>
</evidence>
<gene>
    <name evidence="1" type="ORF">Pla52o_21550</name>
</gene>
<comment type="caution">
    <text evidence="1">The sequence shown here is derived from an EMBL/GenBank/DDBJ whole genome shotgun (WGS) entry which is preliminary data.</text>
</comment>
<proteinExistence type="predicted"/>
<evidence type="ECO:0000313" key="2">
    <source>
        <dbReference type="Proteomes" id="UP000316304"/>
    </source>
</evidence>
<dbReference type="AlphaFoldDB" id="A0A5C6CN60"/>
<keyword evidence="2" id="KW-1185">Reference proteome</keyword>
<sequence>MIFAAAMKADRTPISIGDTCPVPGIADLASPQHILTPIPGARRPLRRRFGGVIVQRGARHRRQSCARLGERSQTRAVAIRNEAIWNVHLIMAGMSLVTRSKPEERADPAASLFLNEVGNRRIGVKANASP</sequence>
<name>A0A5C6CN60_9BACT</name>